<reference evidence="2" key="2">
    <citation type="submission" date="2025-08" db="UniProtKB">
        <authorList>
            <consortium name="Ensembl"/>
        </authorList>
    </citation>
    <scope>IDENTIFICATION</scope>
</reference>
<dbReference type="Ensembl" id="ENSPFOT00000030625.1">
    <property type="protein sequence ID" value="ENSPFOP00000029214.1"/>
    <property type="gene ID" value="ENSPFOG00000023689.1"/>
</dbReference>
<dbReference type="AlphaFoldDB" id="A0A096MCS3"/>
<dbReference type="GO" id="GO:0008289">
    <property type="term" value="F:lipid binding"/>
    <property type="evidence" value="ECO:0007669"/>
    <property type="project" value="InterPro"/>
</dbReference>
<dbReference type="Proteomes" id="UP000028760">
    <property type="component" value="Unassembled WGS sequence"/>
</dbReference>
<dbReference type="STRING" id="48698.ENSPFOP00000029214"/>
<proteinExistence type="inferred from homology"/>
<comment type="similarity">
    <text evidence="1">Belongs to the apolipoprotein L family.</text>
</comment>
<dbReference type="EMBL" id="AYCK01027507">
    <property type="status" value="NOT_ANNOTATED_CDS"/>
    <property type="molecule type" value="Genomic_DNA"/>
</dbReference>
<dbReference type="GO" id="GO:0016020">
    <property type="term" value="C:membrane"/>
    <property type="evidence" value="ECO:0007669"/>
    <property type="project" value="TreeGrafter"/>
</dbReference>
<dbReference type="GeneTree" id="ENSGT00940000167987"/>
<dbReference type="PANTHER" id="PTHR14096">
    <property type="entry name" value="APOLIPOPROTEIN L"/>
    <property type="match status" value="1"/>
</dbReference>
<protein>
    <submittedName>
        <fullName evidence="2">Uncharacterized protein</fullName>
    </submittedName>
</protein>
<dbReference type="PANTHER" id="PTHR14096:SF57">
    <property type="entry name" value="APOLIPOPROTEIN L4"/>
    <property type="match status" value="1"/>
</dbReference>
<evidence type="ECO:0000313" key="2">
    <source>
        <dbReference type="Ensembl" id="ENSPFOP00000029214.1"/>
    </source>
</evidence>
<dbReference type="eggNOG" id="ENOG502RZGU">
    <property type="taxonomic scope" value="Eukaryota"/>
</dbReference>
<organism evidence="2 3">
    <name type="scientific">Poecilia formosa</name>
    <name type="common">Amazon molly</name>
    <name type="synonym">Limia formosa</name>
    <dbReference type="NCBI Taxonomy" id="48698"/>
    <lineage>
        <taxon>Eukaryota</taxon>
        <taxon>Metazoa</taxon>
        <taxon>Chordata</taxon>
        <taxon>Craniata</taxon>
        <taxon>Vertebrata</taxon>
        <taxon>Euteleostomi</taxon>
        <taxon>Actinopterygii</taxon>
        <taxon>Neopterygii</taxon>
        <taxon>Teleostei</taxon>
        <taxon>Neoteleostei</taxon>
        <taxon>Acanthomorphata</taxon>
        <taxon>Ovalentaria</taxon>
        <taxon>Atherinomorphae</taxon>
        <taxon>Cyprinodontiformes</taxon>
        <taxon>Poeciliidae</taxon>
        <taxon>Poeciliinae</taxon>
        <taxon>Poecilia</taxon>
    </lineage>
</organism>
<sequence length="524" mass="60197">RKHDVYIYSPSHPWEPQLALYVIDTLTYIGAVKDFCAMFPGWKTRREKQVKEMRKIKEKADKIHPSKGKKKNILKIMNKFKFRKGKELAELEKELDEVLKETLKDLKKLNTFLDAVEKLAVTSLQVFTENQILILPEGISFDQIQDLIKSAQLTCPLILEFKREAKAFFAPKIPNMEVLLYRLRKHICTSEKIYKNLSDRLETRKIKEQACFCVFLRLNININREKMREITVECNLSDDDLQKMTDQAKQLDKIRMDDDFRMMFLFQKRSYTDFVNMYNDQLPEMLQFLDQIEQCAVKLDRMDKKEICAKLAESAGGVAEGILSIISSALIPGGRSGGVLEKVDKVKAVVKQQRDKSKHKKEANEAFNNFMVAVEKIQNCLEEEDESPSAEVTQSSENVQCTAELHSARKKLKLIFNPFVGSCKKVLKNVASDPPDFAKAAVQSSVGSIVLNVLFIGMDIFFIAKDSVALAKGTETMVSKFLRDRAALWRSEIAAWEKICNSLCRSKLTAEENREMLEKPFYPI</sequence>
<evidence type="ECO:0000313" key="3">
    <source>
        <dbReference type="Proteomes" id="UP000028760"/>
    </source>
</evidence>
<dbReference type="OMA" id="KHICTSE"/>
<name>A0A096MCS3_POEFO</name>
<dbReference type="GO" id="GO:0005576">
    <property type="term" value="C:extracellular region"/>
    <property type="evidence" value="ECO:0007669"/>
    <property type="project" value="InterPro"/>
</dbReference>
<accession>A0A096MCS3</accession>
<evidence type="ECO:0000256" key="1">
    <source>
        <dbReference type="ARBA" id="ARBA00010090"/>
    </source>
</evidence>
<dbReference type="GO" id="GO:0042157">
    <property type="term" value="P:lipoprotein metabolic process"/>
    <property type="evidence" value="ECO:0007669"/>
    <property type="project" value="InterPro"/>
</dbReference>
<reference evidence="3" key="1">
    <citation type="submission" date="2013-10" db="EMBL/GenBank/DDBJ databases">
        <authorList>
            <person name="Schartl M."/>
            <person name="Warren W."/>
        </authorList>
    </citation>
    <scope>NUCLEOTIDE SEQUENCE [LARGE SCALE GENOMIC DNA]</scope>
    <source>
        <strain evidence="3">female</strain>
    </source>
</reference>
<dbReference type="InterPro" id="IPR008405">
    <property type="entry name" value="ApoL"/>
</dbReference>
<reference evidence="2" key="3">
    <citation type="submission" date="2025-09" db="UniProtKB">
        <authorList>
            <consortium name="Ensembl"/>
        </authorList>
    </citation>
    <scope>IDENTIFICATION</scope>
</reference>
<keyword evidence="3" id="KW-1185">Reference proteome</keyword>
<dbReference type="GO" id="GO:0006869">
    <property type="term" value="P:lipid transport"/>
    <property type="evidence" value="ECO:0007669"/>
    <property type="project" value="InterPro"/>
</dbReference>